<protein>
    <recommendedName>
        <fullName evidence="3">Phage tail protein</fullName>
    </recommendedName>
</protein>
<evidence type="ECO:0000313" key="2">
    <source>
        <dbReference type="Proteomes" id="UP000310263"/>
    </source>
</evidence>
<sequence length="212" mass="23266">MARNGFFGVRNSHFAIVTDEDKLTYEKPVHVAGTVEIGMEPSVETGTSHADNEVWLEEQQDNGGSGTMSFYDTEGTPELRQLIADLVGYEITADGRTNLKANKKPKKFAFMCEQPGHVTGRRRCLLMCQLAKPSQTLTTNSDTPEITQLDYPFTWKPVVPPGGTADDRTSGYDSFTGLPDYETFFDAVNTDGLLERKAEAEDTGTPAENGGK</sequence>
<dbReference type="EMBL" id="SRYE01000003">
    <property type="protein sequence ID" value="TGY62131.1"/>
    <property type="molecule type" value="Genomic_DNA"/>
</dbReference>
<dbReference type="OrthoDB" id="3078218at2"/>
<reference evidence="1 2" key="1">
    <citation type="submission" date="2019-04" db="EMBL/GenBank/DDBJ databases">
        <title>Microbes associate with the intestines of laboratory mice.</title>
        <authorList>
            <person name="Navarre W."/>
            <person name="Wong E."/>
            <person name="Huang K."/>
            <person name="Tropini C."/>
            <person name="Ng K."/>
            <person name="Yu B."/>
        </authorList>
    </citation>
    <scope>NUCLEOTIDE SEQUENCE [LARGE SCALE GENOMIC DNA]</scope>
    <source>
        <strain evidence="1 2">NM07_P-09</strain>
    </source>
</reference>
<dbReference type="RefSeq" id="WP_136012604.1">
    <property type="nucleotide sequence ID" value="NZ_SRYE01000003.1"/>
</dbReference>
<keyword evidence="2" id="KW-1185">Reference proteome</keyword>
<dbReference type="NCBIfam" id="TIGR01603">
    <property type="entry name" value="maj_tail_phi13"/>
    <property type="match status" value="1"/>
</dbReference>
<dbReference type="Proteomes" id="UP000310263">
    <property type="component" value="Unassembled WGS sequence"/>
</dbReference>
<gene>
    <name evidence="1" type="ORF">E5334_05540</name>
</gene>
<accession>A0A4S2F4H9</accession>
<evidence type="ECO:0000313" key="1">
    <source>
        <dbReference type="EMBL" id="TGY62131.1"/>
    </source>
</evidence>
<comment type="caution">
    <text evidence="1">The sequence shown here is derived from an EMBL/GenBank/DDBJ whole genome shotgun (WGS) entry which is preliminary data.</text>
</comment>
<proteinExistence type="predicted"/>
<dbReference type="AlphaFoldDB" id="A0A4S2F4H9"/>
<evidence type="ECO:0008006" key="3">
    <source>
        <dbReference type="Google" id="ProtNLM"/>
    </source>
</evidence>
<organism evidence="1 2">
    <name type="scientific">Muricaecibacterium torontonense</name>
    <dbReference type="NCBI Taxonomy" id="3032871"/>
    <lineage>
        <taxon>Bacteria</taxon>
        <taxon>Bacillati</taxon>
        <taxon>Actinomycetota</taxon>
        <taxon>Coriobacteriia</taxon>
        <taxon>Coriobacteriales</taxon>
        <taxon>Atopobiaceae</taxon>
        <taxon>Muricaecibacterium</taxon>
    </lineage>
</organism>
<name>A0A4S2F4H9_9ACTN</name>
<dbReference type="InterPro" id="IPR006490">
    <property type="entry name" value="Maj_tail_phi13"/>
</dbReference>